<evidence type="ECO:0000313" key="2">
    <source>
        <dbReference type="EMBL" id="KAB1227003.1"/>
    </source>
</evidence>
<dbReference type="InterPro" id="IPR001623">
    <property type="entry name" value="DnaJ_domain"/>
</dbReference>
<comment type="caution">
    <text evidence="2">The sequence shown here is derived from an EMBL/GenBank/DDBJ whole genome shotgun (WGS) entry which is preliminary data.</text>
</comment>
<evidence type="ECO:0000259" key="1">
    <source>
        <dbReference type="PROSITE" id="PS50076"/>
    </source>
</evidence>
<sequence>MGEASTDDDLLLKNFFAEVSEVERDNEVLRLLMNFFYDPMSAYLIFFLLEGSSQLINLSFPLENLMNRRILSCFKLNPFDYLNLPFDSSPEDVKKQYRKLSLLVHPDKCKHPQAKEAFGEIIGQTGHKTKGPVDEEFYRTLAKAQQLLLDQEERDYVLSQVNAAKEELRMKRRKQLKKDTASKIKSLVEEGKYDQLYEKSDEFQRELKLKVQEILTQQEWRRRKMQMRISEEEGRLKKDEEETKEMWKRKREHEEQWEGTREQRVSSWRDFMKSGKKDSLQIAHELDQIIEKTKALRWGIKPPPSWRDKEWGMSQPYSLSLSEQDLQRENAAEPLCTANPMAGSTSSGKAMVVLLPVAPELDSDSTPALVTHMGSLAANLSSLLEVNDCLEVKSFVAAANMKSTKFACSQDTWADLDCRTMGMSCDALLQ</sequence>
<dbReference type="PANTHER" id="PTHR46620">
    <property type="entry name" value="J DOMAIN-CONTAINING PROTEIN SPF31"/>
    <property type="match status" value="1"/>
</dbReference>
<dbReference type="CDD" id="cd06257">
    <property type="entry name" value="DnaJ"/>
    <property type="match status" value="1"/>
</dbReference>
<dbReference type="Gene3D" id="1.10.287.110">
    <property type="entry name" value="DnaJ domain"/>
    <property type="match status" value="1"/>
</dbReference>
<dbReference type="PANTHER" id="PTHR46620:SF1">
    <property type="entry name" value="J DOMAIN-CONTAINING PROTEIN SPF31"/>
    <property type="match status" value="1"/>
</dbReference>
<dbReference type="SUPFAM" id="SSF46565">
    <property type="entry name" value="Chaperone J-domain"/>
    <property type="match status" value="1"/>
</dbReference>
<dbReference type="PROSITE" id="PS50076">
    <property type="entry name" value="DNAJ_2"/>
    <property type="match status" value="1"/>
</dbReference>
<dbReference type="PRINTS" id="PR00625">
    <property type="entry name" value="JDOMAIN"/>
</dbReference>
<feature type="domain" description="J" evidence="1">
    <location>
        <begin position="77"/>
        <end position="153"/>
    </location>
</feature>
<organism evidence="2 3">
    <name type="scientific">Morella rubra</name>
    <name type="common">Chinese bayberry</name>
    <dbReference type="NCBI Taxonomy" id="262757"/>
    <lineage>
        <taxon>Eukaryota</taxon>
        <taxon>Viridiplantae</taxon>
        <taxon>Streptophyta</taxon>
        <taxon>Embryophyta</taxon>
        <taxon>Tracheophyta</taxon>
        <taxon>Spermatophyta</taxon>
        <taxon>Magnoliopsida</taxon>
        <taxon>eudicotyledons</taxon>
        <taxon>Gunneridae</taxon>
        <taxon>Pentapetalae</taxon>
        <taxon>rosids</taxon>
        <taxon>fabids</taxon>
        <taxon>Fagales</taxon>
        <taxon>Myricaceae</taxon>
        <taxon>Morella</taxon>
    </lineage>
</organism>
<keyword evidence="3" id="KW-1185">Reference proteome</keyword>
<dbReference type="OrthoDB" id="342454at2759"/>
<protein>
    <submittedName>
        <fullName evidence="2">J domain-containing protein spf31</fullName>
    </submittedName>
</protein>
<dbReference type="Pfam" id="PF00226">
    <property type="entry name" value="DnaJ"/>
    <property type="match status" value="1"/>
</dbReference>
<gene>
    <name evidence="2" type="ORF">CJ030_MR1G014975</name>
</gene>
<name>A0A6A1WQR7_9ROSI</name>
<reference evidence="2 3" key="1">
    <citation type="journal article" date="2019" name="Plant Biotechnol. J.">
        <title>The red bayberry genome and genetic basis of sex determination.</title>
        <authorList>
            <person name="Jia H.M."/>
            <person name="Jia H.J."/>
            <person name="Cai Q.L."/>
            <person name="Wang Y."/>
            <person name="Zhao H.B."/>
            <person name="Yang W.F."/>
            <person name="Wang G.Y."/>
            <person name="Li Y.H."/>
            <person name="Zhan D.L."/>
            <person name="Shen Y.T."/>
            <person name="Niu Q.F."/>
            <person name="Chang L."/>
            <person name="Qiu J."/>
            <person name="Zhao L."/>
            <person name="Xie H.B."/>
            <person name="Fu W.Y."/>
            <person name="Jin J."/>
            <person name="Li X.W."/>
            <person name="Jiao Y."/>
            <person name="Zhou C.C."/>
            <person name="Tu T."/>
            <person name="Chai C.Y."/>
            <person name="Gao J.L."/>
            <person name="Fan L.J."/>
            <person name="van de Weg E."/>
            <person name="Wang J.Y."/>
            <person name="Gao Z.S."/>
        </authorList>
    </citation>
    <scope>NUCLEOTIDE SEQUENCE [LARGE SCALE GENOMIC DNA]</scope>
    <source>
        <tissue evidence="2">Leaves</tissue>
    </source>
</reference>
<dbReference type="InterPro" id="IPR036869">
    <property type="entry name" value="J_dom_sf"/>
</dbReference>
<proteinExistence type="predicted"/>
<evidence type="ECO:0000313" key="3">
    <source>
        <dbReference type="Proteomes" id="UP000516437"/>
    </source>
</evidence>
<dbReference type="AlphaFoldDB" id="A0A6A1WQR7"/>
<dbReference type="SMART" id="SM00271">
    <property type="entry name" value="DnaJ"/>
    <property type="match status" value="1"/>
</dbReference>
<accession>A0A6A1WQR7</accession>
<dbReference type="EMBL" id="RXIC02000019">
    <property type="protein sequence ID" value="KAB1227003.1"/>
    <property type="molecule type" value="Genomic_DNA"/>
</dbReference>
<dbReference type="Proteomes" id="UP000516437">
    <property type="component" value="Chromosome 1"/>
</dbReference>